<sequence>MNISSSLTSGLSIIQAASTRFDNAALQVAGIANHSSNLAQSTGYQAQRLDAVDESQQTSLAALNVQMTQAVLQVEAGAKVEKASDRALGSMIDTYA</sequence>
<dbReference type="RefSeq" id="WP_168085427.1">
    <property type="nucleotide sequence ID" value="NZ_JAAVJI010000013.1"/>
</dbReference>
<organism evidence="1 2">
    <name type="scientific">Pseudomonas quercus</name>
    <dbReference type="NCBI Taxonomy" id="2722792"/>
    <lineage>
        <taxon>Bacteria</taxon>
        <taxon>Pseudomonadati</taxon>
        <taxon>Pseudomonadota</taxon>
        <taxon>Gammaproteobacteria</taxon>
        <taxon>Pseudomonadales</taxon>
        <taxon>Pseudomonadaceae</taxon>
        <taxon>Pseudomonas</taxon>
    </lineage>
</organism>
<dbReference type="Proteomes" id="UP000746535">
    <property type="component" value="Unassembled WGS sequence"/>
</dbReference>
<protein>
    <submittedName>
        <fullName evidence="1">Pyrroloquinoline quinone biosynthesis protein PqqE</fullName>
    </submittedName>
</protein>
<gene>
    <name evidence="1" type="ORF">HBH25_18580</name>
</gene>
<dbReference type="EMBL" id="JAAVJI010000013">
    <property type="protein sequence ID" value="NJP02853.1"/>
    <property type="molecule type" value="Genomic_DNA"/>
</dbReference>
<name>A0ABX0YLK2_9PSED</name>
<evidence type="ECO:0000313" key="2">
    <source>
        <dbReference type="Proteomes" id="UP000746535"/>
    </source>
</evidence>
<keyword evidence="2" id="KW-1185">Reference proteome</keyword>
<accession>A0ABX0YLK2</accession>
<comment type="caution">
    <text evidence="1">The sequence shown here is derived from an EMBL/GenBank/DDBJ whole genome shotgun (WGS) entry which is preliminary data.</text>
</comment>
<reference evidence="1 2" key="1">
    <citation type="submission" date="2020-03" db="EMBL/GenBank/DDBJ databases">
        <authorList>
            <person name="Wang L."/>
            <person name="He N."/>
            <person name="Li Y."/>
            <person name="Fang Y."/>
            <person name="Zhang F."/>
        </authorList>
    </citation>
    <scope>NUCLEOTIDE SEQUENCE [LARGE SCALE GENOMIC DNA]</scope>
    <source>
        <strain evidence="2">hsmgli-8</strain>
    </source>
</reference>
<proteinExistence type="predicted"/>
<evidence type="ECO:0000313" key="1">
    <source>
        <dbReference type="EMBL" id="NJP02853.1"/>
    </source>
</evidence>